<evidence type="ECO:0000313" key="6">
    <source>
        <dbReference type="Proteomes" id="UP000265489"/>
    </source>
</evidence>
<keyword evidence="2" id="KW-0805">Transcription regulation</keyword>
<proteinExistence type="inferred from homology"/>
<dbReference type="EMBL" id="QRYQ01000005">
    <property type="protein sequence ID" value="RGU92673.1"/>
    <property type="molecule type" value="Genomic_DNA"/>
</dbReference>
<evidence type="ECO:0000313" key="5">
    <source>
        <dbReference type="EMBL" id="RGU92673.1"/>
    </source>
</evidence>
<evidence type="ECO:0000256" key="4">
    <source>
        <dbReference type="ARBA" id="ARBA00023163"/>
    </source>
</evidence>
<dbReference type="InterPro" id="IPR036388">
    <property type="entry name" value="WH-like_DNA-bd_sf"/>
</dbReference>
<keyword evidence="3" id="KW-0238">DNA-binding</keyword>
<dbReference type="AlphaFoldDB" id="A0A395WDC8"/>
<evidence type="ECO:0000256" key="1">
    <source>
        <dbReference type="ARBA" id="ARBA00011046"/>
    </source>
</evidence>
<dbReference type="Pfam" id="PF03965">
    <property type="entry name" value="Penicillinase_R"/>
    <property type="match status" value="1"/>
</dbReference>
<evidence type="ECO:0000256" key="3">
    <source>
        <dbReference type="ARBA" id="ARBA00023125"/>
    </source>
</evidence>
<dbReference type="SUPFAM" id="SSF46785">
    <property type="entry name" value="Winged helix' DNA-binding domain"/>
    <property type="match status" value="1"/>
</dbReference>
<dbReference type="InterPro" id="IPR036390">
    <property type="entry name" value="WH_DNA-bd_sf"/>
</dbReference>
<name>A0A395WDC8_9FIRM</name>
<protein>
    <recommendedName>
        <fullName evidence="7">BlaI/MecI/CopY family transcriptional regulator</fullName>
    </recommendedName>
</protein>
<evidence type="ECO:0008006" key="7">
    <source>
        <dbReference type="Google" id="ProtNLM"/>
    </source>
</evidence>
<gene>
    <name evidence="5" type="ORF">DWW32_04470</name>
</gene>
<keyword evidence="4" id="KW-0804">Transcription</keyword>
<dbReference type="GO" id="GO:0003677">
    <property type="term" value="F:DNA binding"/>
    <property type="evidence" value="ECO:0007669"/>
    <property type="project" value="UniProtKB-KW"/>
</dbReference>
<sequence>MLKLYWVIIMIQLTKKERSVMDILWDSPIEMSASEIRETSNEELSIYTIQQALRHLLEIRFIEVYDIAFNNKSSTRKYKPLVSQAEYVDSFINNDTRLQLASNFVNNTDDLEELGKLQKLIEKKLRALK</sequence>
<dbReference type="Gene3D" id="1.10.10.10">
    <property type="entry name" value="Winged helix-like DNA-binding domain superfamily/Winged helix DNA-binding domain"/>
    <property type="match status" value="1"/>
</dbReference>
<evidence type="ECO:0000256" key="2">
    <source>
        <dbReference type="ARBA" id="ARBA00023015"/>
    </source>
</evidence>
<dbReference type="GO" id="GO:0045892">
    <property type="term" value="P:negative regulation of DNA-templated transcription"/>
    <property type="evidence" value="ECO:0007669"/>
    <property type="project" value="InterPro"/>
</dbReference>
<dbReference type="InterPro" id="IPR005650">
    <property type="entry name" value="BlaI_family"/>
</dbReference>
<comment type="similarity">
    <text evidence="1">Belongs to the BlaI transcriptional regulatory family.</text>
</comment>
<organism evidence="5 6">
    <name type="scientific">Holdemanella biformis</name>
    <dbReference type="NCBI Taxonomy" id="1735"/>
    <lineage>
        <taxon>Bacteria</taxon>
        <taxon>Bacillati</taxon>
        <taxon>Bacillota</taxon>
        <taxon>Erysipelotrichia</taxon>
        <taxon>Erysipelotrichales</taxon>
        <taxon>Erysipelotrichaceae</taxon>
        <taxon>Holdemanella</taxon>
    </lineage>
</organism>
<accession>A0A395WDC8</accession>
<comment type="caution">
    <text evidence="5">The sequence shown here is derived from an EMBL/GenBank/DDBJ whole genome shotgun (WGS) entry which is preliminary data.</text>
</comment>
<dbReference type="Proteomes" id="UP000265489">
    <property type="component" value="Unassembled WGS sequence"/>
</dbReference>
<reference evidence="5 6" key="1">
    <citation type="submission" date="2018-08" db="EMBL/GenBank/DDBJ databases">
        <title>A genome reference for cultivated species of the human gut microbiota.</title>
        <authorList>
            <person name="Zou Y."/>
            <person name="Xue W."/>
            <person name="Luo G."/>
        </authorList>
    </citation>
    <scope>NUCLEOTIDE SEQUENCE [LARGE SCALE GENOMIC DNA]</scope>
    <source>
        <strain evidence="5 6">AF15-20</strain>
    </source>
</reference>